<sequence>MSLYLLCHATKHQLDSWSFMDRESSSSIKKALEVSHSKGNDRLTKALLEALEDRQRDLKRHNAA</sequence>
<reference evidence="1 2" key="1">
    <citation type="journal article" date="2007" name="PLoS Genet.">
        <title>Patterns and implications of gene gain and loss in the evolution of Prochlorococcus.</title>
        <authorList>
            <person name="Kettler G.C."/>
            <person name="Martiny A.C."/>
            <person name="Huang K."/>
            <person name="Zucker J."/>
            <person name="Coleman M.L."/>
            <person name="Rodrigue S."/>
            <person name="Chen F."/>
            <person name="Lapidus A."/>
            <person name="Ferriera S."/>
            <person name="Johnson J."/>
            <person name="Steglich C."/>
            <person name="Church G.M."/>
            <person name="Richardson P."/>
            <person name="Chisholm S.W."/>
        </authorList>
    </citation>
    <scope>NUCLEOTIDE SEQUENCE [LARGE SCALE GENOMIC DNA]</scope>
    <source>
        <strain evidence="2">MIT 9211</strain>
    </source>
</reference>
<dbReference type="KEGG" id="pmj:P9211_06711"/>
<dbReference type="Proteomes" id="UP000000788">
    <property type="component" value="Chromosome"/>
</dbReference>
<name>A9B9U0_PROM4</name>
<gene>
    <name evidence="1" type="ordered locus">P9211_06711</name>
</gene>
<keyword evidence="2" id="KW-1185">Reference proteome</keyword>
<evidence type="ECO:0000313" key="1">
    <source>
        <dbReference type="EMBL" id="ABX08602.1"/>
    </source>
</evidence>
<dbReference type="HOGENOM" id="CLU_2864253_0_0_3"/>
<organism evidence="1 2">
    <name type="scientific">Prochlorococcus marinus (strain MIT 9211)</name>
    <dbReference type="NCBI Taxonomy" id="93059"/>
    <lineage>
        <taxon>Bacteria</taxon>
        <taxon>Bacillati</taxon>
        <taxon>Cyanobacteriota</taxon>
        <taxon>Cyanophyceae</taxon>
        <taxon>Synechococcales</taxon>
        <taxon>Prochlorococcaceae</taxon>
        <taxon>Prochlorococcus</taxon>
    </lineage>
</organism>
<dbReference type="AlphaFoldDB" id="A9B9U0"/>
<dbReference type="RefSeq" id="WP_012195224.1">
    <property type="nucleotide sequence ID" value="NC_009976.1"/>
</dbReference>
<protein>
    <submittedName>
        <fullName evidence="1">Uncharacterized protein</fullName>
    </submittedName>
</protein>
<accession>A9B9U0</accession>
<dbReference type="EMBL" id="CP000878">
    <property type="protein sequence ID" value="ABX08602.1"/>
    <property type="molecule type" value="Genomic_DNA"/>
</dbReference>
<evidence type="ECO:0000313" key="2">
    <source>
        <dbReference type="Proteomes" id="UP000000788"/>
    </source>
</evidence>
<proteinExistence type="predicted"/>